<keyword evidence="3" id="KW-0732">Signal</keyword>
<evidence type="ECO:0000256" key="1">
    <source>
        <dbReference type="ARBA" id="ARBA00008520"/>
    </source>
</evidence>
<evidence type="ECO:0000256" key="2">
    <source>
        <dbReference type="ARBA" id="ARBA00022448"/>
    </source>
</evidence>
<dbReference type="InterPro" id="IPR050490">
    <property type="entry name" value="Bact_solute-bd_prot1"/>
</dbReference>
<dbReference type="InterPro" id="IPR006059">
    <property type="entry name" value="SBP"/>
</dbReference>
<dbReference type="PROSITE" id="PS51257">
    <property type="entry name" value="PROKAR_LIPOPROTEIN"/>
    <property type="match status" value="1"/>
</dbReference>
<dbReference type="EMBL" id="VSSQ01003619">
    <property type="protein sequence ID" value="MPM21585.1"/>
    <property type="molecule type" value="Genomic_DNA"/>
</dbReference>
<accession>A0A644XZB1</accession>
<evidence type="ECO:0000256" key="3">
    <source>
        <dbReference type="ARBA" id="ARBA00022729"/>
    </source>
</evidence>
<dbReference type="PANTHER" id="PTHR43649">
    <property type="entry name" value="ARABINOSE-BINDING PROTEIN-RELATED"/>
    <property type="match status" value="1"/>
</dbReference>
<organism evidence="4">
    <name type="scientific">bioreactor metagenome</name>
    <dbReference type="NCBI Taxonomy" id="1076179"/>
    <lineage>
        <taxon>unclassified sequences</taxon>
        <taxon>metagenomes</taxon>
        <taxon>ecological metagenomes</taxon>
    </lineage>
</organism>
<sequence>MKKILGISLALMMVFALLTGCAATPAATEPAAAEEAVVTEAPAAEEAAAPAERTVIKFAAQADSTPATQAVVDAYNASQELYTVEWIDMTNDSGAMREQILTSMQAGSSDYDVLSMDVVWAGEFAAAGYIEPIDQMMQADGLKISQFNAGSMTAGNYSAKQYTLPFFPDLGLLYFRKDIVSAEDAAKLVSGDYTYGDLQTMAETYKGQGGTTDGIVFQAKLYEGLVCNLTEYTAGWTDVEGGLAAMKAMVDSAAVPADILNYSEGETHNSFIKGASVFARNWPYQWGMIASEGTITQDVVDVAPLPGGSTVGGWLLGINKNSVNKEGAWDFIKYVATQGQKIMSVQGGYLPGYNEMLSDPEVIAANAMLSMTGFQNALATTISRPVSAHYSETSDAIMNAAHAYLSGEMELSAAVEAINAALAN</sequence>
<reference evidence="4" key="1">
    <citation type="submission" date="2019-08" db="EMBL/GenBank/DDBJ databases">
        <authorList>
            <person name="Kucharzyk K."/>
            <person name="Murdoch R.W."/>
            <person name="Higgins S."/>
            <person name="Loffler F."/>
        </authorList>
    </citation>
    <scope>NUCLEOTIDE SEQUENCE</scope>
</reference>
<comment type="caution">
    <text evidence="4">The sequence shown here is derived from an EMBL/GenBank/DDBJ whole genome shotgun (WGS) entry which is preliminary data.</text>
</comment>
<keyword evidence="2" id="KW-0813">Transport</keyword>
<gene>
    <name evidence="4" type="ORF">SDC9_68029</name>
</gene>
<protein>
    <submittedName>
        <fullName evidence="4">Putative ABC transporter-binding protein</fullName>
    </submittedName>
</protein>
<proteinExistence type="inferred from homology"/>
<evidence type="ECO:0000313" key="4">
    <source>
        <dbReference type="EMBL" id="MPM21585.1"/>
    </source>
</evidence>
<dbReference type="Pfam" id="PF01547">
    <property type="entry name" value="SBP_bac_1"/>
    <property type="match status" value="1"/>
</dbReference>
<dbReference type="AlphaFoldDB" id="A0A644XZB1"/>
<comment type="similarity">
    <text evidence="1">Belongs to the bacterial solute-binding protein 1 family.</text>
</comment>
<dbReference type="Gene3D" id="3.40.190.10">
    <property type="entry name" value="Periplasmic binding protein-like II"/>
    <property type="match status" value="2"/>
</dbReference>
<dbReference type="SUPFAM" id="SSF53850">
    <property type="entry name" value="Periplasmic binding protein-like II"/>
    <property type="match status" value="1"/>
</dbReference>
<dbReference type="PANTHER" id="PTHR43649:SF34">
    <property type="entry name" value="ABC TRANSPORTER PERIPLASMIC-BINDING PROTEIN YCJN-RELATED"/>
    <property type="match status" value="1"/>
</dbReference>
<name>A0A644XZB1_9ZZZZ</name>